<gene>
    <name evidence="3" type="ORF">C0V82_02410</name>
</gene>
<reference evidence="3 4" key="1">
    <citation type="submission" date="2017-12" db="EMBL/GenBank/DDBJ databases">
        <title>Genomes of bacteria within cyanobacterial aggregates.</title>
        <authorList>
            <person name="Cai H."/>
        </authorList>
    </citation>
    <scope>NUCLEOTIDE SEQUENCE [LARGE SCALE GENOMIC DNA]</scope>
    <source>
        <strain evidence="3 4">TH16</strain>
    </source>
</reference>
<keyword evidence="4" id="KW-1185">Reference proteome</keyword>
<dbReference type="InterPro" id="IPR021860">
    <property type="entry name" value="Peptidase_S12_Pab87-rel_C"/>
</dbReference>
<dbReference type="Proteomes" id="UP000234752">
    <property type="component" value="Chromosome eg_1"/>
</dbReference>
<evidence type="ECO:0000313" key="4">
    <source>
        <dbReference type="Proteomes" id="UP000234752"/>
    </source>
</evidence>
<dbReference type="InterPro" id="IPR052173">
    <property type="entry name" value="Beta-lactam_resp_regulator"/>
</dbReference>
<dbReference type="EMBL" id="CP025611">
    <property type="protein sequence ID" value="AUN29228.1"/>
    <property type="molecule type" value="Genomic_DNA"/>
</dbReference>
<evidence type="ECO:0000313" key="3">
    <source>
        <dbReference type="EMBL" id="AUN29228.1"/>
    </source>
</evidence>
<proteinExistence type="predicted"/>
<dbReference type="Pfam" id="PF11954">
    <property type="entry name" value="DUF3471"/>
    <property type="match status" value="1"/>
</dbReference>
<evidence type="ECO:0000259" key="2">
    <source>
        <dbReference type="Pfam" id="PF11954"/>
    </source>
</evidence>
<dbReference type="AlphaFoldDB" id="A0A2K9N7V5"/>
<sequence>MLSLLLEAALRSAVLMGLAWGVLRLLRVTNPFTQMAVWVGVLGFSLVMPVLMRVAPADTLMVPMDGIRLWLRPATVLLGTAPAAAADAVPVEIDRLAWVDWRTLGFTLYLTVTVAMLLRLAAGMLVSLRLRNGAMKLSAAWTGGRDVRVSDRITVPLTIAGTILLPPDHGRWTDAKRRAVLAHETSHVERGDYYTLLLATFHRAVFWFSPAAWWLNNHLAELAEANSDTDALIQMEDRLNYAEILVEMASKASRLPAGLAMARPATVAARVDRILQGGALPLRMNARRWALILALLAPAAVATAGTNGMDKVDPMVAERMAEQQKPRKAIAMDPAAYDKFVGYYEMPFAKARPIKVYRDGTRFMANVIGQNPMEFLPESPTKFFSKDMPMQGSFQMDAAGKVTGVVLHQNGHELPAPRMDDATGKALETALAERVNQNKPLPGSEAALRAHIAQIKAGKIDRDSIIADRADGVIAVLPKIQKEMLPLGDLKGLEFRRVDEGGMDVYRATYEKGVRDWWVLVTPDGKLESMWFGPAA</sequence>
<dbReference type="CDD" id="cd07341">
    <property type="entry name" value="M56_BlaR1_MecR1_like"/>
    <property type="match status" value="1"/>
</dbReference>
<dbReference type="RefSeq" id="WP_102110971.1">
    <property type="nucleotide sequence ID" value="NZ_BMGN01000004.1"/>
</dbReference>
<protein>
    <submittedName>
        <fullName evidence="3">Uncharacterized protein</fullName>
    </submittedName>
</protein>
<organism evidence="3 4">
    <name type="scientific">Niveispirillum cyanobacteriorum</name>
    <dbReference type="NCBI Taxonomy" id="1612173"/>
    <lineage>
        <taxon>Bacteria</taxon>
        <taxon>Pseudomonadati</taxon>
        <taxon>Pseudomonadota</taxon>
        <taxon>Alphaproteobacteria</taxon>
        <taxon>Rhodospirillales</taxon>
        <taxon>Azospirillaceae</taxon>
        <taxon>Niveispirillum</taxon>
    </lineage>
</organism>
<dbReference type="KEGG" id="ncb:C0V82_02410"/>
<dbReference type="InterPro" id="IPR008756">
    <property type="entry name" value="Peptidase_M56"/>
</dbReference>
<evidence type="ECO:0000259" key="1">
    <source>
        <dbReference type="Pfam" id="PF05569"/>
    </source>
</evidence>
<dbReference type="PANTHER" id="PTHR34978:SF3">
    <property type="entry name" value="SLR0241 PROTEIN"/>
    <property type="match status" value="1"/>
</dbReference>
<feature type="domain" description="Peptidase S12 Pab87-related C-terminal" evidence="2">
    <location>
        <begin position="327"/>
        <end position="409"/>
    </location>
</feature>
<name>A0A2K9N7V5_9PROT</name>
<dbReference type="Pfam" id="PF05569">
    <property type="entry name" value="Peptidase_M56"/>
    <property type="match status" value="1"/>
</dbReference>
<accession>A0A2K9N7V5</accession>
<dbReference type="PANTHER" id="PTHR34978">
    <property type="entry name" value="POSSIBLE SENSOR-TRANSDUCER PROTEIN BLAR"/>
    <property type="match status" value="1"/>
</dbReference>
<feature type="domain" description="Peptidase M56" evidence="1">
    <location>
        <begin position="4"/>
        <end position="254"/>
    </location>
</feature>